<dbReference type="Pfam" id="PF07690">
    <property type="entry name" value="MFS_1"/>
    <property type="match status" value="1"/>
</dbReference>
<comment type="caution">
    <text evidence="7">The sequence shown here is derived from an EMBL/GenBank/DDBJ whole genome shotgun (WGS) entry which is preliminary data.</text>
</comment>
<evidence type="ECO:0000256" key="6">
    <source>
        <dbReference type="SAM" id="Phobius"/>
    </source>
</evidence>
<dbReference type="PATRIC" id="fig|1218507.3.peg.193"/>
<feature type="transmembrane region" description="Helical" evidence="6">
    <location>
        <begin position="261"/>
        <end position="282"/>
    </location>
</feature>
<feature type="transmembrane region" description="Helical" evidence="6">
    <location>
        <begin position="320"/>
        <end position="344"/>
    </location>
</feature>
<feature type="transmembrane region" description="Helical" evidence="6">
    <location>
        <begin position="294"/>
        <end position="314"/>
    </location>
</feature>
<feature type="transmembrane region" description="Helical" evidence="6">
    <location>
        <begin position="173"/>
        <end position="190"/>
    </location>
</feature>
<accession>A0A0F4LM55</accession>
<feature type="transmembrane region" description="Helical" evidence="6">
    <location>
        <begin position="385"/>
        <end position="406"/>
    </location>
</feature>
<dbReference type="Gene3D" id="1.20.1250.20">
    <property type="entry name" value="MFS general substrate transporter like domains"/>
    <property type="match status" value="1"/>
</dbReference>
<evidence type="ECO:0000256" key="4">
    <source>
        <dbReference type="ARBA" id="ARBA00022989"/>
    </source>
</evidence>
<dbReference type="GO" id="GO:0022857">
    <property type="term" value="F:transmembrane transporter activity"/>
    <property type="evidence" value="ECO:0007669"/>
    <property type="project" value="InterPro"/>
</dbReference>
<comment type="subcellular location">
    <subcellularLocation>
        <location evidence="1">Cell membrane</location>
        <topology evidence="1">Multi-pass membrane protein</topology>
    </subcellularLocation>
</comment>
<gene>
    <name evidence="7" type="ORF">JF74_00390</name>
</gene>
<feature type="transmembrane region" description="Helical" evidence="6">
    <location>
        <begin position="356"/>
        <end position="379"/>
    </location>
</feature>
<evidence type="ECO:0000313" key="7">
    <source>
        <dbReference type="EMBL" id="KJY58636.1"/>
    </source>
</evidence>
<sequence>MDIFLRNTNYRKFSLASWLSSAGNILFYLALMTYASRLKNYSLALSLIAITESLPNLIQSLSGYLADRTKNKYHVIVWLAVIRFALYMLVGLLFATNISGWNLVLLVIGLNFISDLSGKYSGGLQTPLIVSLVGENEMSEAQGFTNGISQLITMIAQFAGSGLLLFMSYSGLAIVNAITFLVAGIIYANIGMNVKKQEVNNQPEEVNTQKFGATIVSSLKQVKQANGLLTIVLVIALLNGLLSTVEPLISIVLAGNKNMLIGNYSFTIAVVSTVAAIGMASGSTIGTKIFKNTSLFLIVLADTIATITLAIAIIYGNIFASLFCLTILGFLAGIVSPKLLQWLVTTVDRKILSSSVGLLNTILVMAGPLTTTVFTSIASATDITYALYGIIILGIAVFIAISIVLLKINKAD</sequence>
<keyword evidence="3 6" id="KW-0812">Transmembrane</keyword>
<dbReference type="OrthoDB" id="2989542at2"/>
<dbReference type="SUPFAM" id="SSF103473">
    <property type="entry name" value="MFS general substrate transporter"/>
    <property type="match status" value="1"/>
</dbReference>
<evidence type="ECO:0000256" key="3">
    <source>
        <dbReference type="ARBA" id="ARBA00022692"/>
    </source>
</evidence>
<evidence type="ECO:0000256" key="2">
    <source>
        <dbReference type="ARBA" id="ARBA00022475"/>
    </source>
</evidence>
<dbReference type="PANTHER" id="PTHR23513:SF6">
    <property type="entry name" value="MAJOR FACILITATOR SUPERFAMILY ASSOCIATED DOMAIN-CONTAINING PROTEIN"/>
    <property type="match status" value="1"/>
</dbReference>
<keyword evidence="4 6" id="KW-1133">Transmembrane helix</keyword>
<reference evidence="7 8" key="1">
    <citation type="submission" date="2015-01" db="EMBL/GenBank/DDBJ databases">
        <title>Comparative genomics of the lactic acid bacteria isolated from the honey bee gut.</title>
        <authorList>
            <person name="Ellegaard K.M."/>
            <person name="Tamarit D."/>
            <person name="Javelind E."/>
            <person name="Olofsson T."/>
            <person name="Andersson S.G."/>
            <person name="Vasquez A."/>
        </authorList>
    </citation>
    <scope>NUCLEOTIDE SEQUENCE [LARGE SCALE GENOMIC DNA]</scope>
    <source>
        <strain evidence="7 8">Hma8</strain>
    </source>
</reference>
<dbReference type="InterPro" id="IPR011701">
    <property type="entry name" value="MFS"/>
</dbReference>
<evidence type="ECO:0000256" key="1">
    <source>
        <dbReference type="ARBA" id="ARBA00004651"/>
    </source>
</evidence>
<keyword evidence="2" id="KW-1003">Cell membrane</keyword>
<dbReference type="RefSeq" id="WP_046324007.1">
    <property type="nucleotide sequence ID" value="NZ_JBHTMT010000002.1"/>
</dbReference>
<proteinExistence type="predicted"/>
<dbReference type="EMBL" id="JXLI01000002">
    <property type="protein sequence ID" value="KJY58636.1"/>
    <property type="molecule type" value="Genomic_DNA"/>
</dbReference>
<evidence type="ECO:0000256" key="5">
    <source>
        <dbReference type="ARBA" id="ARBA00023136"/>
    </source>
</evidence>
<feature type="transmembrane region" description="Helical" evidence="6">
    <location>
        <begin position="73"/>
        <end position="94"/>
    </location>
</feature>
<dbReference type="STRING" id="1218507.JF74_00390"/>
<organism evidence="7 8">
    <name type="scientific">Lactobacillus melliventris</name>
    <dbReference type="NCBI Taxonomy" id="1218507"/>
    <lineage>
        <taxon>Bacteria</taxon>
        <taxon>Bacillati</taxon>
        <taxon>Bacillota</taxon>
        <taxon>Bacilli</taxon>
        <taxon>Lactobacillales</taxon>
        <taxon>Lactobacillaceae</taxon>
        <taxon>Lactobacillus</taxon>
    </lineage>
</organism>
<evidence type="ECO:0000313" key="8">
    <source>
        <dbReference type="Proteomes" id="UP000033531"/>
    </source>
</evidence>
<keyword evidence="5 6" id="KW-0472">Membrane</keyword>
<dbReference type="HOGENOM" id="CLU_051151_0_0_9"/>
<dbReference type="GO" id="GO:0005886">
    <property type="term" value="C:plasma membrane"/>
    <property type="evidence" value="ECO:0007669"/>
    <property type="project" value="UniProtKB-SubCell"/>
</dbReference>
<dbReference type="AlphaFoldDB" id="A0A0F4LM55"/>
<dbReference type="InterPro" id="IPR036259">
    <property type="entry name" value="MFS_trans_sf"/>
</dbReference>
<feature type="transmembrane region" description="Helical" evidence="6">
    <location>
        <begin position="228"/>
        <end position="255"/>
    </location>
</feature>
<dbReference type="PANTHER" id="PTHR23513">
    <property type="entry name" value="INTEGRAL MEMBRANE EFFLUX PROTEIN-RELATED"/>
    <property type="match status" value="1"/>
</dbReference>
<name>A0A0F4LM55_9LACO</name>
<feature type="transmembrane region" description="Helical" evidence="6">
    <location>
        <begin position="12"/>
        <end position="35"/>
    </location>
</feature>
<dbReference type="Proteomes" id="UP000033531">
    <property type="component" value="Unassembled WGS sequence"/>
</dbReference>
<feature type="transmembrane region" description="Helical" evidence="6">
    <location>
        <begin position="100"/>
        <end position="118"/>
    </location>
</feature>
<protein>
    <submittedName>
        <fullName evidence="7">Major facilitator superfamily permease</fullName>
    </submittedName>
</protein>